<feature type="signal peptide" evidence="1">
    <location>
        <begin position="1"/>
        <end position="24"/>
    </location>
</feature>
<feature type="chain" id="PRO_5046515417" evidence="1">
    <location>
        <begin position="25"/>
        <end position="257"/>
    </location>
</feature>
<keyword evidence="3" id="KW-1185">Reference proteome</keyword>
<reference evidence="2 3" key="1">
    <citation type="journal article" date="2024" name="Int. J. Mol. Sci.">
        <title>Exploration of Alicyclobacillus spp. Genome in Search of Antibiotic Resistance.</title>
        <authorList>
            <person name="Bucka-Kolendo J."/>
            <person name="Kiousi D.E."/>
            <person name="Dekowska A."/>
            <person name="Mikolajczuk-Szczyrba A."/>
            <person name="Karadedos D.M."/>
            <person name="Michael P."/>
            <person name="Galanis A."/>
            <person name="Sokolowska B."/>
        </authorList>
    </citation>
    <scope>NUCLEOTIDE SEQUENCE [LARGE SCALE GENOMIC DNA]</scope>
    <source>
        <strain evidence="2 3">KKP 3000</strain>
    </source>
</reference>
<sequence>MNKRLMILSTVAGLAVLPTSVAFAGTNSSDASTGTSSSSQEVWVAKDVTAQDHYQITRNVYDSQGNLIKTMTITPPAGSLVEYNLVPLSQAQAANESYVAETSDQSTLNSELQQLHKTLFNQLNPQTTNSAQTMSAAVMSPDISVGTSTTDTGSFSGAYGYSVDYSISYSKPSSNDLHVSQYKLWQQNGSANSDYEKSIVWGNDNHSFPSSTYVPLGSSNATTYDPDWDNAPGYQFTTNVVGSGLFGTNYSGYDTLS</sequence>
<dbReference type="Proteomes" id="UP001579974">
    <property type="component" value="Unassembled WGS sequence"/>
</dbReference>
<proteinExistence type="predicted"/>
<gene>
    <name evidence="2" type="ORF">KKP3000_003535</name>
</gene>
<evidence type="ECO:0000256" key="1">
    <source>
        <dbReference type="SAM" id="SignalP"/>
    </source>
</evidence>
<dbReference type="EMBL" id="JBDXSU010000054">
    <property type="protein sequence ID" value="MFB5193242.1"/>
    <property type="molecule type" value="Genomic_DNA"/>
</dbReference>
<accession>A0ABV5ALW1</accession>
<evidence type="ECO:0000313" key="3">
    <source>
        <dbReference type="Proteomes" id="UP001579974"/>
    </source>
</evidence>
<evidence type="ECO:0000313" key="2">
    <source>
        <dbReference type="EMBL" id="MFB5193242.1"/>
    </source>
</evidence>
<comment type="caution">
    <text evidence="2">The sequence shown here is derived from an EMBL/GenBank/DDBJ whole genome shotgun (WGS) entry which is preliminary data.</text>
</comment>
<name>A0ABV5ALW1_9BACL</name>
<organism evidence="2 3">
    <name type="scientific">Alicyclobacillus fastidiosus</name>
    <dbReference type="NCBI Taxonomy" id="392011"/>
    <lineage>
        <taxon>Bacteria</taxon>
        <taxon>Bacillati</taxon>
        <taxon>Bacillota</taxon>
        <taxon>Bacilli</taxon>
        <taxon>Bacillales</taxon>
        <taxon>Alicyclobacillaceae</taxon>
        <taxon>Alicyclobacillus</taxon>
    </lineage>
</organism>
<dbReference type="RefSeq" id="WP_275473991.1">
    <property type="nucleotide sequence ID" value="NZ_CP162940.1"/>
</dbReference>
<protein>
    <submittedName>
        <fullName evidence="2">Uncharacterized protein</fullName>
    </submittedName>
</protein>
<keyword evidence="1" id="KW-0732">Signal</keyword>